<dbReference type="AlphaFoldDB" id="A0A7C6AFV9"/>
<name>A0A7C6AFV9_UNCW3</name>
<protein>
    <recommendedName>
        <fullName evidence="2">PorV/PorQ family protein</fullName>
    </recommendedName>
</protein>
<proteinExistence type="predicted"/>
<accession>A0A7C6AFV9</accession>
<gene>
    <name evidence="1" type="ORF">ENV70_04180</name>
</gene>
<dbReference type="EMBL" id="DTHJ01000086">
    <property type="protein sequence ID" value="HHS62798.1"/>
    <property type="molecule type" value="Genomic_DNA"/>
</dbReference>
<organism evidence="1">
    <name type="scientific">candidate division WOR-3 bacterium</name>
    <dbReference type="NCBI Taxonomy" id="2052148"/>
    <lineage>
        <taxon>Bacteria</taxon>
        <taxon>Bacteria division WOR-3</taxon>
    </lineage>
</organism>
<sequence>MYSIIKINKFFLCLTGIIIMCANLGFGTKYAGEFQELIVGGRICGMGGSGVAQSGDPSYIVLNPASLMLSNNSLHLMHAENFAGIVKNEFGAIVIPKANITYGIGFQMVSVSNIKLTTLPDTTKNPGDENIPIPYDTVSTRDMVFYLNAGKTRNIFSYGVNLKIYYRDLAVLTGIGGGIDIGLKLNLRNLNAGFSVRDFVLAPIYWKTDTKEYISPKITLGIAPKIPLTRINAVLIIESDIVKDLSFNDLSLNNGIEIAYKNKIFGRLGISGDRYTAGVGLRYKKLVFDYGLITHEDLGISNKFSAGIEF</sequence>
<evidence type="ECO:0008006" key="2">
    <source>
        <dbReference type="Google" id="ProtNLM"/>
    </source>
</evidence>
<reference evidence="1" key="1">
    <citation type="journal article" date="2020" name="mSystems">
        <title>Genome- and Community-Level Interaction Insights into Carbon Utilization and Element Cycling Functions of Hydrothermarchaeota in Hydrothermal Sediment.</title>
        <authorList>
            <person name="Zhou Z."/>
            <person name="Liu Y."/>
            <person name="Xu W."/>
            <person name="Pan J."/>
            <person name="Luo Z.H."/>
            <person name="Li M."/>
        </authorList>
    </citation>
    <scope>NUCLEOTIDE SEQUENCE [LARGE SCALE GENOMIC DNA]</scope>
    <source>
        <strain evidence="1">SpSt-783</strain>
    </source>
</reference>
<dbReference type="Gene3D" id="2.40.160.60">
    <property type="entry name" value="Outer membrane protein transport protein (OMPP1/FadL/TodX)"/>
    <property type="match status" value="1"/>
</dbReference>
<comment type="caution">
    <text evidence="1">The sequence shown here is derived from an EMBL/GenBank/DDBJ whole genome shotgun (WGS) entry which is preliminary data.</text>
</comment>
<evidence type="ECO:0000313" key="1">
    <source>
        <dbReference type="EMBL" id="HHS62798.1"/>
    </source>
</evidence>